<sequence>MVLCVHGFCTQVEALQFNWAWQHPTRSLAVRAAAACIPASMQGFKKQIHLLFTMLNLDKWCGMYLSLQFLSSKWIAFRKGCPELPGYMGLSIASVDALPYYLDDGSRWDIEDSGTDVDPEDARGRTRHKHGHGDAAAAATSREEEEQQEQEQEVGDVETGDGEGFEGQFVDVVA</sequence>
<dbReference type="PANTHER" id="PTHR20208:SF10">
    <property type="entry name" value="STRUCTURE-SPECIFIC ENDONUCLEASE SUBUNIT SLX1"/>
    <property type="match status" value="1"/>
</dbReference>
<dbReference type="EMBL" id="OZ019898">
    <property type="protein sequence ID" value="CAK9230150.1"/>
    <property type="molecule type" value="Genomic_DNA"/>
</dbReference>
<feature type="compositionally biased region" description="Acidic residues" evidence="1">
    <location>
        <begin position="143"/>
        <end position="164"/>
    </location>
</feature>
<feature type="region of interest" description="Disordered" evidence="1">
    <location>
        <begin position="111"/>
        <end position="174"/>
    </location>
</feature>
<accession>A0ABP0UUM8</accession>
<dbReference type="PANTHER" id="PTHR20208">
    <property type="entry name" value="STRUCTURE-SPECIFIC ENDONUCLEASE SUBUNIT SLX1"/>
    <property type="match status" value="1"/>
</dbReference>
<evidence type="ECO:0000313" key="2">
    <source>
        <dbReference type="EMBL" id="CAK9230150.1"/>
    </source>
</evidence>
<organism evidence="2 3">
    <name type="scientific">Sphagnum troendelagicum</name>
    <dbReference type="NCBI Taxonomy" id="128251"/>
    <lineage>
        <taxon>Eukaryota</taxon>
        <taxon>Viridiplantae</taxon>
        <taxon>Streptophyta</taxon>
        <taxon>Embryophyta</taxon>
        <taxon>Bryophyta</taxon>
        <taxon>Sphagnophytina</taxon>
        <taxon>Sphagnopsida</taxon>
        <taxon>Sphagnales</taxon>
        <taxon>Sphagnaceae</taxon>
        <taxon>Sphagnum</taxon>
    </lineage>
</organism>
<proteinExistence type="predicted"/>
<dbReference type="Proteomes" id="UP001497512">
    <property type="component" value="Chromosome 6"/>
</dbReference>
<dbReference type="InterPro" id="IPR050381">
    <property type="entry name" value="SLX1_endonuclease"/>
</dbReference>
<keyword evidence="3" id="KW-1185">Reference proteome</keyword>
<name>A0ABP0UUM8_9BRYO</name>
<gene>
    <name evidence="2" type="ORF">CSSPTR1EN2_LOCUS20089</name>
</gene>
<reference evidence="2" key="1">
    <citation type="submission" date="2024-02" db="EMBL/GenBank/DDBJ databases">
        <authorList>
            <consortium name="ELIXIR-Norway"/>
            <consortium name="Elixir Norway"/>
        </authorList>
    </citation>
    <scope>NUCLEOTIDE SEQUENCE</scope>
</reference>
<protein>
    <submittedName>
        <fullName evidence="2">Uncharacterized protein</fullName>
    </submittedName>
</protein>
<evidence type="ECO:0000256" key="1">
    <source>
        <dbReference type="SAM" id="MobiDB-lite"/>
    </source>
</evidence>
<evidence type="ECO:0000313" key="3">
    <source>
        <dbReference type="Proteomes" id="UP001497512"/>
    </source>
</evidence>